<dbReference type="Gene3D" id="2.100.10.50">
    <property type="match status" value="2"/>
</dbReference>
<protein>
    <recommendedName>
        <fullName evidence="1">MABP domain-containing protein</fullName>
    </recommendedName>
</protein>
<evidence type="ECO:0000313" key="2">
    <source>
        <dbReference type="EMBL" id="KAG1566767.1"/>
    </source>
</evidence>
<keyword evidence="3" id="KW-1185">Reference proteome</keyword>
<dbReference type="GO" id="GO:0005737">
    <property type="term" value="C:cytoplasm"/>
    <property type="evidence" value="ECO:0007669"/>
    <property type="project" value="TreeGrafter"/>
</dbReference>
<evidence type="ECO:0000259" key="1">
    <source>
        <dbReference type="PROSITE" id="PS51498"/>
    </source>
</evidence>
<gene>
    <name evidence="2" type="ORF">G6F50_008840</name>
</gene>
<proteinExistence type="predicted"/>
<organism evidence="2 3">
    <name type="scientific">Rhizopus delemar</name>
    <dbReference type="NCBI Taxonomy" id="936053"/>
    <lineage>
        <taxon>Eukaryota</taxon>
        <taxon>Fungi</taxon>
        <taxon>Fungi incertae sedis</taxon>
        <taxon>Mucoromycota</taxon>
        <taxon>Mucoromycotina</taxon>
        <taxon>Mucoromycetes</taxon>
        <taxon>Mucorales</taxon>
        <taxon>Mucorineae</taxon>
        <taxon>Rhizopodaceae</taxon>
        <taxon>Rhizopus</taxon>
    </lineage>
</organism>
<dbReference type="SUPFAM" id="SSF56300">
    <property type="entry name" value="Metallo-dependent phosphatases"/>
    <property type="match status" value="1"/>
</dbReference>
<reference evidence="2 3" key="1">
    <citation type="journal article" date="2020" name="Microb. Genom.">
        <title>Genetic diversity of clinical and environmental Mucorales isolates obtained from an investigation of mucormycosis cases among solid organ transplant recipients.</title>
        <authorList>
            <person name="Nguyen M.H."/>
            <person name="Kaul D."/>
            <person name="Muto C."/>
            <person name="Cheng S.J."/>
            <person name="Richter R.A."/>
            <person name="Bruno V.M."/>
            <person name="Liu G."/>
            <person name="Beyhan S."/>
            <person name="Sundermann A.J."/>
            <person name="Mounaud S."/>
            <person name="Pasculle A.W."/>
            <person name="Nierman W.C."/>
            <person name="Driscoll E."/>
            <person name="Cumbie R."/>
            <person name="Clancy C.J."/>
            <person name="Dupont C.L."/>
        </authorList>
    </citation>
    <scope>NUCLEOTIDE SEQUENCE [LARGE SCALE GENOMIC DNA]</scope>
    <source>
        <strain evidence="2 3">GL24</strain>
    </source>
</reference>
<feature type="domain" description="MABP" evidence="1">
    <location>
        <begin position="107"/>
        <end position="252"/>
    </location>
</feature>
<dbReference type="Proteomes" id="UP000740926">
    <property type="component" value="Unassembled WGS sequence"/>
</dbReference>
<dbReference type="PROSITE" id="PS51498">
    <property type="entry name" value="MABP"/>
    <property type="match status" value="2"/>
</dbReference>
<dbReference type="PANTHER" id="PTHR32440">
    <property type="entry name" value="PHOSPHATASE DCR2-RELATED-RELATED"/>
    <property type="match status" value="1"/>
</dbReference>
<dbReference type="InterPro" id="IPR023341">
    <property type="entry name" value="MABP"/>
</dbReference>
<dbReference type="Pfam" id="PF00149">
    <property type="entry name" value="Metallophos"/>
    <property type="match status" value="1"/>
</dbReference>
<dbReference type="InterPro" id="IPR029052">
    <property type="entry name" value="Metallo-depent_PP-like"/>
</dbReference>
<sequence length="577" mass="64638">MHLKEDPNDNPITELQIVQGSNTSSISNISKWSKLNVNLNDGQSEEASLWLYYTKDTSISSNPVTSIIIKEGSSPMVSAEYKRIPVDLNSDVGGYHLFMFYSQDGMKDPITAITAKECFTSNCYLDGWERVEKDLNKGVIVGMSVYLFFKREKTKDPVTDVVVILNDQTTPEGYTKVDVNLNSITFRGDSIHLWYKTSPKGAEDAVQDLAIEFGQQPVTPFGWDKINVNLNSAKDGKEGFGEPTYLFVKKGDQEIPSINRLNFDQDGGFKILQLADLHFTNEEGVCRDVSSEADCKGDATTIDYINKVLDKEKPSLVVFSGDNINGGGVSDARAATYKFAEPVIKKKIPWAVIFGEHDDGNDLSREELLQVMKRMPYSLIERGPMDVPGVGNYALKIYSNRTRAATHDFTLYFLDSHSRSEETSGERDDSIKKEQLDWVVQSDLEFQKLDSKPDAIIFFHAPIWEYDQSSPRLGDARESVSTPKSDTHSLAAFKKTNSIKVASCGRDHVNDYCLEQDKIQLCYAGGAGVGGYGAAHMGWPRRSRVFKLSENGRIITTWKRLDDEHLTMVDFQTLYVA</sequence>
<feature type="domain" description="MABP" evidence="1">
    <location>
        <begin position="1"/>
        <end position="105"/>
    </location>
</feature>
<dbReference type="EMBL" id="JAANIU010001629">
    <property type="protein sequence ID" value="KAG1566767.1"/>
    <property type="molecule type" value="Genomic_DNA"/>
</dbReference>
<dbReference type="AlphaFoldDB" id="A0A9P6YYE0"/>
<evidence type="ECO:0000313" key="3">
    <source>
        <dbReference type="Proteomes" id="UP000740926"/>
    </source>
</evidence>
<dbReference type="Gene3D" id="3.60.21.10">
    <property type="match status" value="1"/>
</dbReference>
<dbReference type="PANTHER" id="PTHR32440:SF0">
    <property type="entry name" value="PHOSPHATASE DCR2-RELATED"/>
    <property type="match status" value="1"/>
</dbReference>
<dbReference type="CDD" id="cd07383">
    <property type="entry name" value="MPP_Dcr2"/>
    <property type="match status" value="1"/>
</dbReference>
<comment type="caution">
    <text evidence="2">The sequence shown here is derived from an EMBL/GenBank/DDBJ whole genome shotgun (WGS) entry which is preliminary data.</text>
</comment>
<name>A0A9P6YYE0_9FUNG</name>
<accession>A0A9P6YYE0</accession>
<dbReference type="GO" id="GO:0004721">
    <property type="term" value="F:phosphoprotein phosphatase activity"/>
    <property type="evidence" value="ECO:0007669"/>
    <property type="project" value="TreeGrafter"/>
</dbReference>
<dbReference type="InterPro" id="IPR004843">
    <property type="entry name" value="Calcineurin-like_PHP"/>
</dbReference>